<evidence type="ECO:0000313" key="2">
    <source>
        <dbReference type="Proteomes" id="UP000019763"/>
    </source>
</evidence>
<evidence type="ECO:0000313" key="1">
    <source>
        <dbReference type="EMBL" id="EZG70298.1"/>
    </source>
</evidence>
<name>A0A023B8U2_GRENI</name>
<dbReference type="Proteomes" id="UP000019763">
    <property type="component" value="Unassembled WGS sequence"/>
</dbReference>
<sequence length="235" mass="26487">MVFIRVVSSRRQGAIAAVWTAILTSFEAGEFVLSSTANCQTLQFDVKREGSDFEPFRIEVATPFRKVPNRFNLLRDGVAMRLIWRSKSYSEHVVSFGRCVLMLAQRQMLRVLNKTDVDSLTATEFAIIDTGIERLSKVLFSQCGPFSQQMATDAQKFWTDPQEDTFQTGRWDAVQIAPLRINSWSDLEPVQRGHPLWTPDPAILIGRGLAVATLISDATILVGNWLTNKYLDMGL</sequence>
<dbReference type="VEuPathDB" id="CryptoDB:GNI_056210"/>
<proteinExistence type="predicted"/>
<reference evidence="1" key="1">
    <citation type="submission" date="2013-12" db="EMBL/GenBank/DDBJ databases">
        <authorList>
            <person name="Omoto C.K."/>
            <person name="Sibley D."/>
            <person name="Venepally P."/>
            <person name="Hadjithomas M."/>
            <person name="Karamycheva S."/>
            <person name="Brunk B."/>
            <person name="Roos D."/>
            <person name="Caler E."/>
            <person name="Lorenzi H."/>
        </authorList>
    </citation>
    <scope>NUCLEOTIDE SEQUENCE</scope>
</reference>
<dbReference type="GeneID" id="22912083"/>
<dbReference type="AlphaFoldDB" id="A0A023B8U2"/>
<protein>
    <submittedName>
        <fullName evidence="1">Uncharacterized protein</fullName>
    </submittedName>
</protein>
<accession>A0A023B8U2</accession>
<dbReference type="RefSeq" id="XP_011129960.1">
    <property type="nucleotide sequence ID" value="XM_011131658.1"/>
</dbReference>
<keyword evidence="2" id="KW-1185">Reference proteome</keyword>
<dbReference type="EMBL" id="AFNH02000426">
    <property type="protein sequence ID" value="EZG70298.1"/>
    <property type="molecule type" value="Genomic_DNA"/>
</dbReference>
<comment type="caution">
    <text evidence="1">The sequence shown here is derived from an EMBL/GenBank/DDBJ whole genome shotgun (WGS) entry which is preliminary data.</text>
</comment>
<organism evidence="1 2">
    <name type="scientific">Gregarina niphandrodes</name>
    <name type="common">Septate eugregarine</name>
    <dbReference type="NCBI Taxonomy" id="110365"/>
    <lineage>
        <taxon>Eukaryota</taxon>
        <taxon>Sar</taxon>
        <taxon>Alveolata</taxon>
        <taxon>Apicomplexa</taxon>
        <taxon>Conoidasida</taxon>
        <taxon>Gregarinasina</taxon>
        <taxon>Eugregarinorida</taxon>
        <taxon>Gregarinidae</taxon>
        <taxon>Gregarina</taxon>
    </lineage>
</organism>
<gene>
    <name evidence="1" type="ORF">GNI_056210</name>
</gene>